<dbReference type="EMBL" id="BPVZ01000056">
    <property type="protein sequence ID" value="GKV21117.1"/>
    <property type="molecule type" value="Genomic_DNA"/>
</dbReference>
<sequence length="70" mass="8245">MPRTSNAFQALSNVLKTIYAFTSEFRSVFEGHHLWSPGLWQGQQFLLPRSQCLPQFPLYWDWMLPANLML</sequence>
<proteinExistence type="predicted"/>
<dbReference type="AlphaFoldDB" id="A0AAV5K4S4"/>
<protein>
    <submittedName>
        <fullName evidence="1">Uncharacterized protein</fullName>
    </submittedName>
</protein>
<evidence type="ECO:0000313" key="2">
    <source>
        <dbReference type="Proteomes" id="UP001054252"/>
    </source>
</evidence>
<dbReference type="Proteomes" id="UP001054252">
    <property type="component" value="Unassembled WGS sequence"/>
</dbReference>
<organism evidence="1 2">
    <name type="scientific">Rubroshorea leprosula</name>
    <dbReference type="NCBI Taxonomy" id="152421"/>
    <lineage>
        <taxon>Eukaryota</taxon>
        <taxon>Viridiplantae</taxon>
        <taxon>Streptophyta</taxon>
        <taxon>Embryophyta</taxon>
        <taxon>Tracheophyta</taxon>
        <taxon>Spermatophyta</taxon>
        <taxon>Magnoliopsida</taxon>
        <taxon>eudicotyledons</taxon>
        <taxon>Gunneridae</taxon>
        <taxon>Pentapetalae</taxon>
        <taxon>rosids</taxon>
        <taxon>malvids</taxon>
        <taxon>Malvales</taxon>
        <taxon>Dipterocarpaceae</taxon>
        <taxon>Rubroshorea</taxon>
    </lineage>
</organism>
<accession>A0AAV5K4S4</accession>
<comment type="caution">
    <text evidence="1">The sequence shown here is derived from an EMBL/GenBank/DDBJ whole genome shotgun (WGS) entry which is preliminary data.</text>
</comment>
<keyword evidence="2" id="KW-1185">Reference proteome</keyword>
<reference evidence="1 2" key="1">
    <citation type="journal article" date="2021" name="Commun. Biol.">
        <title>The genome of Shorea leprosula (Dipterocarpaceae) highlights the ecological relevance of drought in aseasonal tropical rainforests.</title>
        <authorList>
            <person name="Ng K.K.S."/>
            <person name="Kobayashi M.J."/>
            <person name="Fawcett J.A."/>
            <person name="Hatakeyama M."/>
            <person name="Paape T."/>
            <person name="Ng C.H."/>
            <person name="Ang C.C."/>
            <person name="Tnah L.H."/>
            <person name="Lee C.T."/>
            <person name="Nishiyama T."/>
            <person name="Sese J."/>
            <person name="O'Brien M.J."/>
            <person name="Copetti D."/>
            <person name="Mohd Noor M.I."/>
            <person name="Ong R.C."/>
            <person name="Putra M."/>
            <person name="Sireger I.Z."/>
            <person name="Indrioko S."/>
            <person name="Kosugi Y."/>
            <person name="Izuno A."/>
            <person name="Isagi Y."/>
            <person name="Lee S.L."/>
            <person name="Shimizu K.K."/>
        </authorList>
    </citation>
    <scope>NUCLEOTIDE SEQUENCE [LARGE SCALE GENOMIC DNA]</scope>
    <source>
        <strain evidence="1">214</strain>
    </source>
</reference>
<evidence type="ECO:0000313" key="1">
    <source>
        <dbReference type="EMBL" id="GKV21117.1"/>
    </source>
</evidence>
<gene>
    <name evidence="1" type="ORF">SLEP1_g31130</name>
</gene>
<name>A0AAV5K4S4_9ROSI</name>